<evidence type="ECO:0000256" key="1">
    <source>
        <dbReference type="SAM" id="Phobius"/>
    </source>
</evidence>
<feature type="transmembrane region" description="Helical" evidence="1">
    <location>
        <begin position="182"/>
        <end position="201"/>
    </location>
</feature>
<organism evidence="2">
    <name type="scientific">viral metagenome</name>
    <dbReference type="NCBI Taxonomy" id="1070528"/>
    <lineage>
        <taxon>unclassified sequences</taxon>
        <taxon>metagenomes</taxon>
        <taxon>organismal metagenomes</taxon>
    </lineage>
</organism>
<feature type="transmembrane region" description="Helical" evidence="1">
    <location>
        <begin position="6"/>
        <end position="24"/>
    </location>
</feature>
<keyword evidence="1" id="KW-0472">Membrane</keyword>
<dbReference type="Pfam" id="PF19069">
    <property type="entry name" value="DUF5765"/>
    <property type="match status" value="1"/>
</dbReference>
<feature type="transmembrane region" description="Helical" evidence="1">
    <location>
        <begin position="61"/>
        <end position="84"/>
    </location>
</feature>
<feature type="transmembrane region" description="Helical" evidence="1">
    <location>
        <begin position="96"/>
        <end position="118"/>
    </location>
</feature>
<feature type="transmembrane region" description="Helical" evidence="1">
    <location>
        <begin position="207"/>
        <end position="227"/>
    </location>
</feature>
<dbReference type="AlphaFoldDB" id="A0A6C0B6Q1"/>
<sequence>MCYNSEMSFAFASIGLVSIVYLYTYKKSATTTGIQYILMFYAAMELLQGFQYFFVNQCSNVVNIFLTEIAYLLVLVQPLMWNMFYYFNSDNCDKKIFLVAIVSFVVWMIVDVGSRLLYNKTGENKPKVNNPLASDKVCTKKQKTHLYWEWTSADFGGLNATFLSYFMIWFIPALFSNRFRMTSVLMIAFAILSAVIAGLSGEFFTFASLWCYISIPILLCVSFNFIYSQK</sequence>
<proteinExistence type="predicted"/>
<name>A0A6C0B6Q1_9ZZZZ</name>
<dbReference type="EMBL" id="MN739080">
    <property type="protein sequence ID" value="QHS87361.1"/>
    <property type="molecule type" value="Genomic_DNA"/>
</dbReference>
<evidence type="ECO:0000313" key="2">
    <source>
        <dbReference type="EMBL" id="QHS87361.1"/>
    </source>
</evidence>
<protein>
    <submittedName>
        <fullName evidence="2">Uncharacterized protein</fullName>
    </submittedName>
</protein>
<keyword evidence="1" id="KW-0812">Transmembrane</keyword>
<reference evidence="2" key="1">
    <citation type="journal article" date="2020" name="Nature">
        <title>Giant virus diversity and host interactions through global metagenomics.</title>
        <authorList>
            <person name="Schulz F."/>
            <person name="Roux S."/>
            <person name="Paez-Espino D."/>
            <person name="Jungbluth S."/>
            <person name="Walsh D.A."/>
            <person name="Denef V.J."/>
            <person name="McMahon K.D."/>
            <person name="Konstantinidis K.T."/>
            <person name="Eloe-Fadrosh E.A."/>
            <person name="Kyrpides N.C."/>
            <person name="Woyke T."/>
        </authorList>
    </citation>
    <scope>NUCLEOTIDE SEQUENCE</scope>
    <source>
        <strain evidence="2">GVMAG-M-3300010157-4</strain>
    </source>
</reference>
<dbReference type="InterPro" id="IPR043912">
    <property type="entry name" value="DUF5765"/>
</dbReference>
<feature type="transmembrane region" description="Helical" evidence="1">
    <location>
        <begin position="155"/>
        <end position="175"/>
    </location>
</feature>
<accession>A0A6C0B6Q1</accession>
<keyword evidence="1" id="KW-1133">Transmembrane helix</keyword>